<feature type="region of interest" description="Disordered" evidence="1">
    <location>
        <begin position="48"/>
        <end position="68"/>
    </location>
</feature>
<evidence type="ECO:0000256" key="1">
    <source>
        <dbReference type="SAM" id="MobiDB-lite"/>
    </source>
</evidence>
<sequence>MEMFNTEKTEGRAVWKQIGRDSPVGKRYLDRVQWLMPVIPALWRPNQEDSLSRGVREQPGQHSETYLY</sequence>
<proteinExistence type="evidence at transcript level"/>
<name>I7GP36_MACFA</name>
<protein>
    <submittedName>
        <fullName evidence="2">Macaca fascicularis brain cDNA clone: QflA-23820, similar to human APG7 autophagy 7-like (S. cerevisiae) (APG7L), mRNA, RefSeq: NM_006395.1</fullName>
    </submittedName>
</protein>
<dbReference type="EMBL" id="AB173704">
    <property type="protein sequence ID" value="BAE90766.1"/>
    <property type="molecule type" value="mRNA"/>
</dbReference>
<dbReference type="AlphaFoldDB" id="I7GP36"/>
<evidence type="ECO:0000313" key="2">
    <source>
        <dbReference type="EMBL" id="BAE90766.1"/>
    </source>
</evidence>
<accession>I7GP36</accession>
<reference evidence="2" key="1">
    <citation type="journal article" date="2007" name="PLoS Biol.">
        <title>Rate of evolution in brain-expressed genes in humans and other primates.</title>
        <authorList>
            <person name="Wang H.-Y."/>
            <person name="Chien H.-C."/>
            <person name="Osada N."/>
            <person name="Hashimoto K."/>
            <person name="Sugano S."/>
            <person name="Gojobori T."/>
            <person name="Chou C.-K."/>
            <person name="Tsai S.-F."/>
            <person name="Wu C.-I."/>
            <person name="Shen C.-K.J."/>
        </authorList>
    </citation>
    <scope>NUCLEOTIDE SEQUENCE</scope>
</reference>
<organism evidence="2">
    <name type="scientific">Macaca fascicularis</name>
    <name type="common">Crab-eating macaque</name>
    <name type="synonym">Cynomolgus monkey</name>
    <dbReference type="NCBI Taxonomy" id="9541"/>
    <lineage>
        <taxon>Eukaryota</taxon>
        <taxon>Metazoa</taxon>
        <taxon>Chordata</taxon>
        <taxon>Craniata</taxon>
        <taxon>Vertebrata</taxon>
        <taxon>Euteleostomi</taxon>
        <taxon>Mammalia</taxon>
        <taxon>Eutheria</taxon>
        <taxon>Euarchontoglires</taxon>
        <taxon>Primates</taxon>
        <taxon>Haplorrhini</taxon>
        <taxon>Catarrhini</taxon>
        <taxon>Cercopithecidae</taxon>
        <taxon>Cercopithecinae</taxon>
        <taxon>Macaca</taxon>
    </lineage>
</organism>